<dbReference type="GO" id="GO:0046983">
    <property type="term" value="F:protein dimerization activity"/>
    <property type="evidence" value="ECO:0007669"/>
    <property type="project" value="InterPro"/>
</dbReference>
<dbReference type="Proteomes" id="UP000215914">
    <property type="component" value="Unassembled WGS sequence"/>
</dbReference>
<dbReference type="EMBL" id="MNCJ02000326">
    <property type="protein sequence ID" value="KAF5784175.1"/>
    <property type="molecule type" value="Genomic_DNA"/>
</dbReference>
<dbReference type="OrthoDB" id="2012664at2759"/>
<reference evidence="2" key="2">
    <citation type="submission" date="2020-06" db="EMBL/GenBank/DDBJ databases">
        <title>Helianthus annuus Genome sequencing and assembly Release 2.</title>
        <authorList>
            <person name="Gouzy J."/>
            <person name="Langlade N."/>
            <person name="Munos S."/>
        </authorList>
    </citation>
    <scope>NUCLEOTIDE SEQUENCE</scope>
    <source>
        <tissue evidence="2">Leaves</tissue>
    </source>
</reference>
<dbReference type="Gramene" id="mRNA:HanXRQr2_Chr11g0516491">
    <property type="protein sequence ID" value="mRNA:HanXRQr2_Chr11g0516491"/>
    <property type="gene ID" value="HanXRQr2_Chr11g0516491"/>
</dbReference>
<dbReference type="PANTHER" id="PTHR32166">
    <property type="entry name" value="OSJNBA0013A04.12 PROTEIN"/>
    <property type="match status" value="1"/>
</dbReference>
<dbReference type="InterPro" id="IPR012337">
    <property type="entry name" value="RNaseH-like_sf"/>
</dbReference>
<dbReference type="PANTHER" id="PTHR32166:SF123">
    <property type="entry name" value="BED-TYPE DOMAIN-CONTAINING PROTEIN"/>
    <property type="match status" value="1"/>
</dbReference>
<organism evidence="2 3">
    <name type="scientific">Helianthus annuus</name>
    <name type="common">Common sunflower</name>
    <dbReference type="NCBI Taxonomy" id="4232"/>
    <lineage>
        <taxon>Eukaryota</taxon>
        <taxon>Viridiplantae</taxon>
        <taxon>Streptophyta</taxon>
        <taxon>Embryophyta</taxon>
        <taxon>Tracheophyta</taxon>
        <taxon>Spermatophyta</taxon>
        <taxon>Magnoliopsida</taxon>
        <taxon>eudicotyledons</taxon>
        <taxon>Gunneridae</taxon>
        <taxon>Pentapetalae</taxon>
        <taxon>asterids</taxon>
        <taxon>campanulids</taxon>
        <taxon>Asterales</taxon>
        <taxon>Asteraceae</taxon>
        <taxon>Asteroideae</taxon>
        <taxon>Heliantheae alliance</taxon>
        <taxon>Heliantheae</taxon>
        <taxon>Helianthus</taxon>
    </lineage>
</organism>
<evidence type="ECO:0000313" key="3">
    <source>
        <dbReference type="Proteomes" id="UP000215914"/>
    </source>
</evidence>
<sequence>MLEDIGKIKKIKEMLKSAMFVNAYIYNHVGLVNMMRRFTNSHNLHRPAVTRFATSFITISQMHKQKHNLQKMIVSSEFLNSTWGKEVGGKRLYSILIKEKFWRNIVYAMKLMGPLVKVLRLVDGDKKPAMGYIYAAMKRAKATIKASFKREKQYAKAIEIIERRWQCQLGRPLHATGYFLNPEYYYANADEAKKGEIMGAVVKCIARLNPDESIQDKISLQLDKYQHAEGLFGDRMAIRQRSIRSPADWWNAFGGDTPELQKFAIRVLSLTCSATGCERNWSVFQQLHTKRRN</sequence>
<dbReference type="AlphaFoldDB" id="A0A9K3N243"/>
<accession>A0A9K3N243</accession>
<proteinExistence type="predicted"/>
<name>A0A9K3N243_HELAN</name>
<reference evidence="2" key="1">
    <citation type="journal article" date="2017" name="Nature">
        <title>The sunflower genome provides insights into oil metabolism, flowering and Asterid evolution.</title>
        <authorList>
            <person name="Badouin H."/>
            <person name="Gouzy J."/>
            <person name="Grassa C.J."/>
            <person name="Murat F."/>
            <person name="Staton S.E."/>
            <person name="Cottret L."/>
            <person name="Lelandais-Briere C."/>
            <person name="Owens G.L."/>
            <person name="Carrere S."/>
            <person name="Mayjonade B."/>
            <person name="Legrand L."/>
            <person name="Gill N."/>
            <person name="Kane N.C."/>
            <person name="Bowers J.E."/>
            <person name="Hubner S."/>
            <person name="Bellec A."/>
            <person name="Berard A."/>
            <person name="Berges H."/>
            <person name="Blanchet N."/>
            <person name="Boniface M.C."/>
            <person name="Brunel D."/>
            <person name="Catrice O."/>
            <person name="Chaidir N."/>
            <person name="Claudel C."/>
            <person name="Donnadieu C."/>
            <person name="Faraut T."/>
            <person name="Fievet G."/>
            <person name="Helmstetter N."/>
            <person name="King M."/>
            <person name="Knapp S.J."/>
            <person name="Lai Z."/>
            <person name="Le Paslier M.C."/>
            <person name="Lippi Y."/>
            <person name="Lorenzon L."/>
            <person name="Mandel J.R."/>
            <person name="Marage G."/>
            <person name="Marchand G."/>
            <person name="Marquand E."/>
            <person name="Bret-Mestries E."/>
            <person name="Morien E."/>
            <person name="Nambeesan S."/>
            <person name="Nguyen T."/>
            <person name="Pegot-Espagnet P."/>
            <person name="Pouilly N."/>
            <person name="Raftis F."/>
            <person name="Sallet E."/>
            <person name="Schiex T."/>
            <person name="Thomas J."/>
            <person name="Vandecasteele C."/>
            <person name="Vares D."/>
            <person name="Vear F."/>
            <person name="Vautrin S."/>
            <person name="Crespi M."/>
            <person name="Mangin B."/>
            <person name="Burke J.M."/>
            <person name="Salse J."/>
            <person name="Munos S."/>
            <person name="Vincourt P."/>
            <person name="Rieseberg L.H."/>
            <person name="Langlade N.B."/>
        </authorList>
    </citation>
    <scope>NUCLEOTIDE SEQUENCE</scope>
    <source>
        <tissue evidence="2">Leaves</tissue>
    </source>
</reference>
<dbReference type="SUPFAM" id="SSF53098">
    <property type="entry name" value="Ribonuclease H-like"/>
    <property type="match status" value="1"/>
</dbReference>
<evidence type="ECO:0000313" key="2">
    <source>
        <dbReference type="EMBL" id="KAF5784175.1"/>
    </source>
</evidence>
<protein>
    <submittedName>
        <fullName evidence="2">HAT dimerization domain, ribonuclease H-like superfamily</fullName>
    </submittedName>
</protein>
<dbReference type="Pfam" id="PF05699">
    <property type="entry name" value="Dimer_Tnp_hAT"/>
    <property type="match status" value="1"/>
</dbReference>
<comment type="caution">
    <text evidence="2">The sequence shown here is derived from an EMBL/GenBank/DDBJ whole genome shotgun (WGS) entry which is preliminary data.</text>
</comment>
<evidence type="ECO:0000259" key="1">
    <source>
        <dbReference type="Pfam" id="PF05699"/>
    </source>
</evidence>
<dbReference type="InterPro" id="IPR008906">
    <property type="entry name" value="HATC_C_dom"/>
</dbReference>
<feature type="domain" description="HAT C-terminal dimerisation" evidence="1">
    <location>
        <begin position="236"/>
        <end position="293"/>
    </location>
</feature>
<gene>
    <name evidence="2" type="ORF">HanXRQr2_Chr11g0516491</name>
</gene>
<keyword evidence="3" id="KW-1185">Reference proteome</keyword>